<comment type="caution">
    <text evidence="1">The sequence shown here is derived from an EMBL/GenBank/DDBJ whole genome shotgun (WGS) entry which is preliminary data.</text>
</comment>
<evidence type="ECO:0000313" key="1">
    <source>
        <dbReference type="EMBL" id="KAI4299175.1"/>
    </source>
</evidence>
<organism evidence="1 2">
    <name type="scientific">Bauhinia variegata</name>
    <name type="common">Purple orchid tree</name>
    <name type="synonym">Phanera variegata</name>
    <dbReference type="NCBI Taxonomy" id="167791"/>
    <lineage>
        <taxon>Eukaryota</taxon>
        <taxon>Viridiplantae</taxon>
        <taxon>Streptophyta</taxon>
        <taxon>Embryophyta</taxon>
        <taxon>Tracheophyta</taxon>
        <taxon>Spermatophyta</taxon>
        <taxon>Magnoliopsida</taxon>
        <taxon>eudicotyledons</taxon>
        <taxon>Gunneridae</taxon>
        <taxon>Pentapetalae</taxon>
        <taxon>rosids</taxon>
        <taxon>fabids</taxon>
        <taxon>Fabales</taxon>
        <taxon>Fabaceae</taxon>
        <taxon>Cercidoideae</taxon>
        <taxon>Cercideae</taxon>
        <taxon>Bauhiniinae</taxon>
        <taxon>Bauhinia</taxon>
    </lineage>
</organism>
<reference evidence="1 2" key="1">
    <citation type="journal article" date="2022" name="DNA Res.">
        <title>Chromosomal-level genome assembly of the orchid tree Bauhinia variegata (Leguminosae; Cercidoideae) supports the allotetraploid origin hypothesis of Bauhinia.</title>
        <authorList>
            <person name="Zhong Y."/>
            <person name="Chen Y."/>
            <person name="Zheng D."/>
            <person name="Pang J."/>
            <person name="Liu Y."/>
            <person name="Luo S."/>
            <person name="Meng S."/>
            <person name="Qian L."/>
            <person name="Wei D."/>
            <person name="Dai S."/>
            <person name="Zhou R."/>
        </authorList>
    </citation>
    <scope>NUCLEOTIDE SEQUENCE [LARGE SCALE GENOMIC DNA]</scope>
    <source>
        <strain evidence="1">BV-YZ2020</strain>
    </source>
</reference>
<keyword evidence="2" id="KW-1185">Reference proteome</keyword>
<gene>
    <name evidence="1" type="ORF">L6164_032658</name>
</gene>
<sequence length="191" mass="20914">MRGTKHKCIQAKKKIPKFAIVLAVFAFHLVSTTWVSADLIDDVCQKTSDPNLCKSTIRLDPSSSSADTKGLARIMIQKTNDSTSDAKDEEIPRLIGKTKDVDVQNRLRSCGESYAIVQIRHVAYAMFYLDRDNYKAASNSIGEATVVIGFCNKGFTDPPVGPKMPSPLADVNKLLTSLIHVSVDILNMLAA</sequence>
<dbReference type="Proteomes" id="UP000828941">
    <property type="component" value="Chromosome 13"/>
</dbReference>
<name>A0ACB9KPR3_BAUVA</name>
<dbReference type="EMBL" id="CM039438">
    <property type="protein sequence ID" value="KAI4299175.1"/>
    <property type="molecule type" value="Genomic_DNA"/>
</dbReference>
<evidence type="ECO:0000313" key="2">
    <source>
        <dbReference type="Proteomes" id="UP000828941"/>
    </source>
</evidence>
<protein>
    <submittedName>
        <fullName evidence="1">Uncharacterized protein</fullName>
    </submittedName>
</protein>
<accession>A0ACB9KPR3</accession>
<proteinExistence type="predicted"/>